<evidence type="ECO:0000313" key="3">
    <source>
        <dbReference type="Proteomes" id="UP000186583"/>
    </source>
</evidence>
<evidence type="ECO:0000256" key="1">
    <source>
        <dbReference type="SAM" id="MobiDB-lite"/>
    </source>
</evidence>
<feature type="region of interest" description="Disordered" evidence="1">
    <location>
        <begin position="65"/>
        <end position="99"/>
    </location>
</feature>
<comment type="caution">
    <text evidence="2">The sequence shown here is derived from an EMBL/GenBank/DDBJ whole genome shotgun (WGS) entry which is preliminary data.</text>
</comment>
<dbReference type="Proteomes" id="UP000186583">
    <property type="component" value="Unassembled WGS sequence"/>
</dbReference>
<gene>
    <name evidence="2" type="ORF">CCHL11_04478</name>
</gene>
<feature type="compositionally biased region" description="Gly residues" evidence="1">
    <location>
        <begin position="65"/>
        <end position="79"/>
    </location>
</feature>
<evidence type="ECO:0000313" key="2">
    <source>
        <dbReference type="EMBL" id="OLN96235.1"/>
    </source>
</evidence>
<feature type="compositionally biased region" description="Polar residues" evidence="1">
    <location>
        <begin position="21"/>
        <end position="31"/>
    </location>
</feature>
<keyword evidence="3" id="KW-1185">Reference proteome</keyword>
<protein>
    <submittedName>
        <fullName evidence="2">Uncharacterized protein</fullName>
    </submittedName>
</protein>
<reference evidence="2 3" key="1">
    <citation type="submission" date="2016-11" db="EMBL/GenBank/DDBJ databases">
        <title>Draft Genome Assembly of Colletotrichum chlorophyti a pathogen of herbaceous plants.</title>
        <authorList>
            <person name="Gan P."/>
            <person name="Narusaka M."/>
            <person name="Tsushima A."/>
            <person name="Narusaka Y."/>
            <person name="Takano Y."/>
            <person name="Shirasu K."/>
        </authorList>
    </citation>
    <scope>NUCLEOTIDE SEQUENCE [LARGE SCALE GENOMIC DNA]</scope>
    <source>
        <strain evidence="2 3">NTL11</strain>
    </source>
</reference>
<accession>A0A1Q8S483</accession>
<feature type="region of interest" description="Disordered" evidence="1">
    <location>
        <begin position="1"/>
        <end position="31"/>
    </location>
</feature>
<proteinExistence type="predicted"/>
<dbReference type="AlphaFoldDB" id="A0A1Q8S483"/>
<dbReference type="EMBL" id="MPGH01000019">
    <property type="protein sequence ID" value="OLN96235.1"/>
    <property type="molecule type" value="Genomic_DNA"/>
</dbReference>
<dbReference type="OrthoDB" id="4844175at2759"/>
<feature type="compositionally biased region" description="Polar residues" evidence="1">
    <location>
        <begin position="82"/>
        <end position="99"/>
    </location>
</feature>
<organism evidence="2 3">
    <name type="scientific">Colletotrichum chlorophyti</name>
    <dbReference type="NCBI Taxonomy" id="708187"/>
    <lineage>
        <taxon>Eukaryota</taxon>
        <taxon>Fungi</taxon>
        <taxon>Dikarya</taxon>
        <taxon>Ascomycota</taxon>
        <taxon>Pezizomycotina</taxon>
        <taxon>Sordariomycetes</taxon>
        <taxon>Hypocreomycetidae</taxon>
        <taxon>Glomerellales</taxon>
        <taxon>Glomerellaceae</taxon>
        <taxon>Colletotrichum</taxon>
    </lineage>
</organism>
<sequence>MSSSQNQSPPPFIYVSRPRQGATSTSSPYQCVSQTPMLSRWLSEHESAAPFHAIGAFRPPSGTGQGYGNVNGGGAGMWGSGPSLSSTGATWGSGQDRST</sequence>
<name>A0A1Q8S483_9PEZI</name>